<gene>
    <name evidence="3" type="ORF">P3W85_21940</name>
</gene>
<keyword evidence="2" id="KW-0812">Transmembrane</keyword>
<feature type="transmembrane region" description="Helical" evidence="2">
    <location>
        <begin position="91"/>
        <end position="107"/>
    </location>
</feature>
<keyword evidence="4" id="KW-1185">Reference proteome</keyword>
<feature type="transmembrane region" description="Helical" evidence="2">
    <location>
        <begin position="66"/>
        <end position="85"/>
    </location>
</feature>
<accession>A0ABT6ASM6</accession>
<protein>
    <submittedName>
        <fullName evidence="3">Acyl carrier protein</fullName>
    </submittedName>
</protein>
<organism evidence="3 4">
    <name type="scientific">Cupriavidus basilensis</name>
    <dbReference type="NCBI Taxonomy" id="68895"/>
    <lineage>
        <taxon>Bacteria</taxon>
        <taxon>Pseudomonadati</taxon>
        <taxon>Pseudomonadota</taxon>
        <taxon>Betaproteobacteria</taxon>
        <taxon>Burkholderiales</taxon>
        <taxon>Burkholderiaceae</taxon>
        <taxon>Cupriavidus</taxon>
    </lineage>
</organism>
<sequence>MTCNPIGRTDRPAPDSRTGSPEKMAASAHGSASPSGRPYAGVAIAALFVSYEYTLHRVAQQPGAEVAGLLLGAAPFILMGLGIGWRSTWRLPLLMLLALACAGLWTLRTPLSQHFGWTYYLQHMGANTALGWMFGRSLRRGHTPLCTQFATIVRGTLPPAVQRYTRTVTVAWTLFFALMATLSTVLFALAPVGTWSTFANLCSPVLVASMFAAEAGCRRLALPGLEHAGVMEAIRGYRAAMAARAGLPR</sequence>
<keyword evidence="2" id="KW-1133">Transmembrane helix</keyword>
<feature type="transmembrane region" description="Helical" evidence="2">
    <location>
        <begin position="170"/>
        <end position="189"/>
    </location>
</feature>
<comment type="caution">
    <text evidence="3">The sequence shown here is derived from an EMBL/GenBank/DDBJ whole genome shotgun (WGS) entry which is preliminary data.</text>
</comment>
<dbReference type="EMBL" id="JARJLM010000367">
    <property type="protein sequence ID" value="MDF3835593.1"/>
    <property type="molecule type" value="Genomic_DNA"/>
</dbReference>
<name>A0ABT6ASM6_9BURK</name>
<feature type="compositionally biased region" description="Low complexity" evidence="1">
    <location>
        <begin position="25"/>
        <end position="35"/>
    </location>
</feature>
<evidence type="ECO:0000256" key="2">
    <source>
        <dbReference type="SAM" id="Phobius"/>
    </source>
</evidence>
<evidence type="ECO:0000256" key="1">
    <source>
        <dbReference type="SAM" id="MobiDB-lite"/>
    </source>
</evidence>
<dbReference type="Proteomes" id="UP001216674">
    <property type="component" value="Unassembled WGS sequence"/>
</dbReference>
<reference evidence="3 4" key="1">
    <citation type="submission" date="2023-03" db="EMBL/GenBank/DDBJ databases">
        <title>Draft assemblies of triclosan tolerant bacteria isolated from returned activated sludge.</title>
        <authorList>
            <person name="Van Hamelsveld S."/>
        </authorList>
    </citation>
    <scope>NUCLEOTIDE SEQUENCE [LARGE SCALE GENOMIC DNA]</scope>
    <source>
        <strain evidence="3 4">GW210010_S58</strain>
    </source>
</reference>
<evidence type="ECO:0000313" key="4">
    <source>
        <dbReference type="Proteomes" id="UP001216674"/>
    </source>
</evidence>
<proteinExistence type="predicted"/>
<dbReference type="RefSeq" id="WP_276266331.1">
    <property type="nucleotide sequence ID" value="NZ_JARJLM010000367.1"/>
</dbReference>
<keyword evidence="2" id="KW-0472">Membrane</keyword>
<feature type="region of interest" description="Disordered" evidence="1">
    <location>
        <begin position="1"/>
        <end position="35"/>
    </location>
</feature>
<evidence type="ECO:0000313" key="3">
    <source>
        <dbReference type="EMBL" id="MDF3835593.1"/>
    </source>
</evidence>